<name>A0A1J5G8C2_9BACT</name>
<dbReference type="SUPFAM" id="SSF141571">
    <property type="entry name" value="Pentapeptide repeat-like"/>
    <property type="match status" value="1"/>
</dbReference>
<accession>A0A1J5G8C2</accession>
<evidence type="ECO:0000313" key="2">
    <source>
        <dbReference type="EMBL" id="OIP64887.1"/>
    </source>
</evidence>
<dbReference type="AlphaFoldDB" id="A0A1J5G8C2"/>
<dbReference type="EMBL" id="MNYX01000065">
    <property type="protein sequence ID" value="OIP64887.1"/>
    <property type="molecule type" value="Genomic_DNA"/>
</dbReference>
<proteinExistence type="predicted"/>
<feature type="domain" description="NACHT-associated inactive Restriction Endonuclease 2" evidence="1">
    <location>
        <begin position="8"/>
        <end position="127"/>
    </location>
</feature>
<protein>
    <recommendedName>
        <fullName evidence="1">NACHT-associated inactive Restriction Endonuclease 2 domain-containing protein</fullName>
    </recommendedName>
</protein>
<organism evidence="2 3">
    <name type="scientific">Candidatus Nomurabacteria bacterium CG2_30_43_9</name>
    <dbReference type="NCBI Taxonomy" id="1805283"/>
    <lineage>
        <taxon>Bacteria</taxon>
        <taxon>Candidatus Nomuraibacteriota</taxon>
    </lineage>
</organism>
<evidence type="ECO:0000259" key="1">
    <source>
        <dbReference type="Pfam" id="PF22723"/>
    </source>
</evidence>
<evidence type="ECO:0000313" key="3">
    <source>
        <dbReference type="Proteomes" id="UP000182059"/>
    </source>
</evidence>
<dbReference type="Gene3D" id="2.160.20.80">
    <property type="entry name" value="E3 ubiquitin-protein ligase SopA"/>
    <property type="match status" value="1"/>
</dbReference>
<dbReference type="Gene3D" id="3.40.50.300">
    <property type="entry name" value="P-loop containing nucleotide triphosphate hydrolases"/>
    <property type="match status" value="1"/>
</dbReference>
<dbReference type="Proteomes" id="UP000182059">
    <property type="component" value="Unassembled WGS sequence"/>
</dbReference>
<comment type="caution">
    <text evidence="2">The sequence shown here is derived from an EMBL/GenBank/DDBJ whole genome shotgun (WGS) entry which is preliminary data.</text>
</comment>
<gene>
    <name evidence="2" type="ORF">AUK15_02815</name>
</gene>
<dbReference type="Pfam" id="PF22723">
    <property type="entry name" value="NA-iREase2"/>
    <property type="match status" value="1"/>
</dbReference>
<dbReference type="InterPro" id="IPR027417">
    <property type="entry name" value="P-loop_NTPase"/>
</dbReference>
<dbReference type="InterPro" id="IPR055007">
    <property type="entry name" value="NA-iREase2_dom"/>
</dbReference>
<reference evidence="2 3" key="1">
    <citation type="journal article" date="2016" name="Environ. Microbiol.">
        <title>Genomic resolution of a cold subsurface aquifer community provides metabolic insights for novel microbes adapted to high CO concentrations.</title>
        <authorList>
            <person name="Probst A.J."/>
            <person name="Castelle C.J."/>
            <person name="Singh A."/>
            <person name="Brown C.T."/>
            <person name="Anantharaman K."/>
            <person name="Sharon I."/>
            <person name="Hug L.A."/>
            <person name="Burstein D."/>
            <person name="Emerson J.B."/>
            <person name="Thomas B.C."/>
            <person name="Banfield J.F."/>
        </authorList>
    </citation>
    <scope>NUCLEOTIDE SEQUENCE [LARGE SCALE GENOMIC DNA]</scope>
    <source>
        <strain evidence="2">CG2_30_43_9</strain>
    </source>
</reference>
<sequence length="709" mass="80850">MDNSLKQKLIEIYKRYGFEMARVYEPEQILVFTIKNGYFDNADIVKLSPSADSTEAFKCFSDTGYACTVRTVLTPEQAEEQLFKGFFSIDSILARLKNDYVRFTENIVAPFSESAKYEYINAPYQINGRAGTSSPAFEISSRLEVKKPTLFLVEAAAGFGKTCTAYELLRMLIERGEHLPLFSELSMNRQAVIFRYILLDEIDRSFPVLSSRLVQTEMQNGRVITILDGFDELLRKGEEGGDFENKEPMLETIGELLTGCAKIVLTTRRTVLFEGDAFHSWVDKHADDFDLIKIRISEPQVKDWLPVHRLSSLETAGIDIENIANPVLLSYLRCISDADFSRVSTTPQYLVEKYFEFMLDREITRQDLQLDASKQQIVLSSIADDMMEYGYTSEQRDYIVDHIQRVNSKLLEDAAMSYPASSRPTKEEIANKLASHALLDRSQREPNKIGFVNKFVFGHFIGAAILNKNEEWVSDDLRFIEPAVLSYHPRSKSSKFALWNKLKFSMNFLPISDQIDIDIRLRGEISLELENDEAQGIEIIGMTIGQNPISNFQFNECLFKNCIFNSSNLSEVTFLNCRFYNNSLLDGNPTGEIYVLGGTGDQDFISSLNALNSAVVTEIEPDRRLLLERFVLEKFWPVGRNSIVHKHRPIKGICTNNSSFRTHELFNAILSLKKKKILLEPAQPAFVEINFDEAVTIREILGRQSEHGQ</sequence>